<protein>
    <submittedName>
        <fullName evidence="1">Uncharacterized protein</fullName>
    </submittedName>
</protein>
<reference evidence="1" key="1">
    <citation type="journal article" date="2019" name="bioRxiv">
        <title>The Genome of the Zebra Mussel, Dreissena polymorpha: A Resource for Invasive Species Research.</title>
        <authorList>
            <person name="McCartney M.A."/>
            <person name="Auch B."/>
            <person name="Kono T."/>
            <person name="Mallez S."/>
            <person name="Zhang Y."/>
            <person name="Obille A."/>
            <person name="Becker A."/>
            <person name="Abrahante J.E."/>
            <person name="Garbe J."/>
            <person name="Badalamenti J.P."/>
            <person name="Herman A."/>
            <person name="Mangelson H."/>
            <person name="Liachko I."/>
            <person name="Sullivan S."/>
            <person name="Sone E.D."/>
            <person name="Koren S."/>
            <person name="Silverstein K.A.T."/>
            <person name="Beckman K.B."/>
            <person name="Gohl D.M."/>
        </authorList>
    </citation>
    <scope>NUCLEOTIDE SEQUENCE</scope>
    <source>
        <strain evidence="1">Duluth1</strain>
        <tissue evidence="1">Whole animal</tissue>
    </source>
</reference>
<comment type="caution">
    <text evidence="1">The sequence shown here is derived from an EMBL/GenBank/DDBJ whole genome shotgun (WGS) entry which is preliminary data.</text>
</comment>
<dbReference type="PROSITE" id="PS51257">
    <property type="entry name" value="PROKAR_LIPOPROTEIN"/>
    <property type="match status" value="1"/>
</dbReference>
<name>A0A9D4CIU2_DREPO</name>
<proteinExistence type="predicted"/>
<accession>A0A9D4CIU2</accession>
<dbReference type="Proteomes" id="UP000828390">
    <property type="component" value="Unassembled WGS sequence"/>
</dbReference>
<keyword evidence="2" id="KW-1185">Reference proteome</keyword>
<organism evidence="1 2">
    <name type="scientific">Dreissena polymorpha</name>
    <name type="common">Zebra mussel</name>
    <name type="synonym">Mytilus polymorpha</name>
    <dbReference type="NCBI Taxonomy" id="45954"/>
    <lineage>
        <taxon>Eukaryota</taxon>
        <taxon>Metazoa</taxon>
        <taxon>Spiralia</taxon>
        <taxon>Lophotrochozoa</taxon>
        <taxon>Mollusca</taxon>
        <taxon>Bivalvia</taxon>
        <taxon>Autobranchia</taxon>
        <taxon>Heteroconchia</taxon>
        <taxon>Euheterodonta</taxon>
        <taxon>Imparidentia</taxon>
        <taxon>Neoheterodontei</taxon>
        <taxon>Myida</taxon>
        <taxon>Dreissenoidea</taxon>
        <taxon>Dreissenidae</taxon>
        <taxon>Dreissena</taxon>
    </lineage>
</organism>
<evidence type="ECO:0000313" key="1">
    <source>
        <dbReference type="EMBL" id="KAH3725302.1"/>
    </source>
</evidence>
<dbReference type="EMBL" id="JAIWYP010000012">
    <property type="protein sequence ID" value="KAH3725302.1"/>
    <property type="molecule type" value="Genomic_DNA"/>
</dbReference>
<gene>
    <name evidence="1" type="ORF">DPMN_051136</name>
</gene>
<dbReference type="AlphaFoldDB" id="A0A9D4CIU2"/>
<evidence type="ECO:0000313" key="2">
    <source>
        <dbReference type="Proteomes" id="UP000828390"/>
    </source>
</evidence>
<reference evidence="1" key="2">
    <citation type="submission" date="2020-11" db="EMBL/GenBank/DDBJ databases">
        <authorList>
            <person name="McCartney M.A."/>
            <person name="Auch B."/>
            <person name="Kono T."/>
            <person name="Mallez S."/>
            <person name="Becker A."/>
            <person name="Gohl D.M."/>
            <person name="Silverstein K.A.T."/>
            <person name="Koren S."/>
            <person name="Bechman K.B."/>
            <person name="Herman A."/>
            <person name="Abrahante J.E."/>
            <person name="Garbe J."/>
        </authorList>
    </citation>
    <scope>NUCLEOTIDE SEQUENCE</scope>
    <source>
        <strain evidence="1">Duluth1</strain>
        <tissue evidence="1">Whole animal</tissue>
    </source>
</reference>
<sequence length="60" mass="6649">MDSRINETVAEVKTDTECIHAVILQVANSQAGCSCKDKITEFKKGNVLQLHKKTIEKCSI</sequence>